<evidence type="ECO:0000313" key="2">
    <source>
        <dbReference type="Proteomes" id="UP000095751"/>
    </source>
</evidence>
<gene>
    <name evidence="1" type="ORF">FRACYDRAFT_268876</name>
</gene>
<keyword evidence="2" id="KW-1185">Reference proteome</keyword>
<name>A0A1E7FD18_9STRA</name>
<sequence>MSATVAESDVTIKLKYGIDEAGEYNAFTYINVDILVCGSIKAGTIKGTIVNRQKIPNSYFLSAMDGHSGDLQYIGTSIFEPKRGRTILNSLRDGGDDDEFDFMYISSICIEDQYKKSSDVGAFALRKLLHHPYVKGRVFRRVSIYWTPM</sequence>
<feature type="non-terminal residue" evidence="1">
    <location>
        <position position="149"/>
    </location>
</feature>
<reference evidence="1 2" key="1">
    <citation type="submission" date="2016-09" db="EMBL/GenBank/DDBJ databases">
        <title>Extensive genetic diversity and differential bi-allelic expression allows diatom success in the polar Southern Ocean.</title>
        <authorList>
            <consortium name="DOE Joint Genome Institute"/>
            <person name="Mock T."/>
            <person name="Otillar R.P."/>
            <person name="Strauss J."/>
            <person name="Dupont C."/>
            <person name="Frickenhaus S."/>
            <person name="Maumus F."/>
            <person name="Mcmullan M."/>
            <person name="Sanges R."/>
            <person name="Schmutz J."/>
            <person name="Toseland A."/>
            <person name="Valas R."/>
            <person name="Veluchamy A."/>
            <person name="Ward B.J."/>
            <person name="Allen A."/>
            <person name="Barry K."/>
            <person name="Falciatore A."/>
            <person name="Ferrante M."/>
            <person name="Fortunato A.E."/>
            <person name="Gloeckner G."/>
            <person name="Gruber A."/>
            <person name="Hipkin R."/>
            <person name="Janech M."/>
            <person name="Kroth P."/>
            <person name="Leese F."/>
            <person name="Lindquist E."/>
            <person name="Lyon B.R."/>
            <person name="Martin J."/>
            <person name="Mayer C."/>
            <person name="Parker M."/>
            <person name="Quesneville H."/>
            <person name="Raymond J."/>
            <person name="Uhlig C."/>
            <person name="Valentin K.U."/>
            <person name="Worden A.Z."/>
            <person name="Armbrust E.V."/>
            <person name="Bowler C."/>
            <person name="Green B."/>
            <person name="Moulton V."/>
            <person name="Van Oosterhout C."/>
            <person name="Grigoriev I."/>
        </authorList>
    </citation>
    <scope>NUCLEOTIDE SEQUENCE [LARGE SCALE GENOMIC DNA]</scope>
    <source>
        <strain evidence="1 2">CCMP1102</strain>
    </source>
</reference>
<accession>A0A1E7FD18</accession>
<dbReference type="Proteomes" id="UP000095751">
    <property type="component" value="Unassembled WGS sequence"/>
</dbReference>
<dbReference type="InParanoid" id="A0A1E7FD18"/>
<evidence type="ECO:0000313" key="1">
    <source>
        <dbReference type="EMBL" id="OEU16039.1"/>
    </source>
</evidence>
<dbReference type="AlphaFoldDB" id="A0A1E7FD18"/>
<protein>
    <submittedName>
        <fullName evidence="1">Uncharacterized protein</fullName>
    </submittedName>
</protein>
<organism evidence="1 2">
    <name type="scientific">Fragilariopsis cylindrus CCMP1102</name>
    <dbReference type="NCBI Taxonomy" id="635003"/>
    <lineage>
        <taxon>Eukaryota</taxon>
        <taxon>Sar</taxon>
        <taxon>Stramenopiles</taxon>
        <taxon>Ochrophyta</taxon>
        <taxon>Bacillariophyta</taxon>
        <taxon>Bacillariophyceae</taxon>
        <taxon>Bacillariophycidae</taxon>
        <taxon>Bacillariales</taxon>
        <taxon>Bacillariaceae</taxon>
        <taxon>Fragilariopsis</taxon>
    </lineage>
</organism>
<dbReference type="EMBL" id="KV784358">
    <property type="protein sequence ID" value="OEU16039.1"/>
    <property type="molecule type" value="Genomic_DNA"/>
</dbReference>
<dbReference type="KEGG" id="fcy:FRACYDRAFT_268876"/>
<proteinExistence type="predicted"/>